<evidence type="ECO:0000313" key="3">
    <source>
        <dbReference type="Proteomes" id="UP000183859"/>
    </source>
</evidence>
<keyword evidence="1" id="KW-1133">Transmembrane helix</keyword>
<dbReference type="EMBL" id="CP016364">
    <property type="protein sequence ID" value="APG45496.1"/>
    <property type="molecule type" value="Genomic_DNA"/>
</dbReference>
<protein>
    <submittedName>
        <fullName evidence="2">Uncharacterized protein</fullName>
    </submittedName>
</protein>
<dbReference type="STRING" id="1844006.PhaeoP97_00038"/>
<dbReference type="AlphaFoldDB" id="A0A1L3I049"/>
<dbReference type="Proteomes" id="UP000183859">
    <property type="component" value="Chromosome"/>
</dbReference>
<evidence type="ECO:0000256" key="1">
    <source>
        <dbReference type="SAM" id="Phobius"/>
    </source>
</evidence>
<reference evidence="3" key="1">
    <citation type="submission" date="2016-07" db="EMBL/GenBank/DDBJ databases">
        <title>Phaeobacter portensis sp. nov., a tropodithietic acid producing bacterium isolated from a German harbor.</title>
        <authorList>
            <person name="Freese H.M."/>
            <person name="Bunk B."/>
            <person name="Breider S."/>
            <person name="Brinkhoff T."/>
        </authorList>
    </citation>
    <scope>NUCLEOTIDE SEQUENCE [LARGE SCALE GENOMIC DNA]</scope>
    <source>
        <strain evidence="3">P97</strain>
    </source>
</reference>
<accession>A0A1L3I049</accession>
<keyword evidence="1" id="KW-0812">Transmembrane</keyword>
<keyword evidence="3" id="KW-1185">Reference proteome</keyword>
<dbReference type="KEGG" id="php:PhaeoP97_00038"/>
<name>A0A1L3I049_9RHOB</name>
<evidence type="ECO:0000313" key="2">
    <source>
        <dbReference type="EMBL" id="APG45496.1"/>
    </source>
</evidence>
<sequence>MRQAEENPRFRRAMYLLILALLAGYIGFKAWHLSVAFDAWEGQPLEGVVLDAAK</sequence>
<dbReference type="RefSeq" id="WP_157891218.1">
    <property type="nucleotide sequence ID" value="NZ_CP016364.1"/>
</dbReference>
<feature type="transmembrane region" description="Helical" evidence="1">
    <location>
        <begin position="12"/>
        <end position="31"/>
    </location>
</feature>
<organism evidence="2 3">
    <name type="scientific">Phaeobacter porticola</name>
    <dbReference type="NCBI Taxonomy" id="1844006"/>
    <lineage>
        <taxon>Bacteria</taxon>
        <taxon>Pseudomonadati</taxon>
        <taxon>Pseudomonadota</taxon>
        <taxon>Alphaproteobacteria</taxon>
        <taxon>Rhodobacterales</taxon>
        <taxon>Roseobacteraceae</taxon>
        <taxon>Phaeobacter</taxon>
    </lineage>
</organism>
<keyword evidence="1" id="KW-0472">Membrane</keyword>
<proteinExistence type="predicted"/>
<gene>
    <name evidence="2" type="ORF">PhaeoP97_00038</name>
</gene>